<keyword evidence="3" id="KW-1185">Reference proteome</keyword>
<keyword evidence="1" id="KW-1133">Transmembrane helix</keyword>
<dbReference type="Proteomes" id="UP000215914">
    <property type="component" value="Chromosome 12"/>
</dbReference>
<evidence type="ECO:0000313" key="2">
    <source>
        <dbReference type="EMBL" id="OTG04624.1"/>
    </source>
</evidence>
<protein>
    <recommendedName>
        <fullName evidence="4">Transmembrane protein</fullName>
    </recommendedName>
</protein>
<organism evidence="2 3">
    <name type="scientific">Helianthus annuus</name>
    <name type="common">Common sunflower</name>
    <dbReference type="NCBI Taxonomy" id="4232"/>
    <lineage>
        <taxon>Eukaryota</taxon>
        <taxon>Viridiplantae</taxon>
        <taxon>Streptophyta</taxon>
        <taxon>Embryophyta</taxon>
        <taxon>Tracheophyta</taxon>
        <taxon>Spermatophyta</taxon>
        <taxon>Magnoliopsida</taxon>
        <taxon>eudicotyledons</taxon>
        <taxon>Gunneridae</taxon>
        <taxon>Pentapetalae</taxon>
        <taxon>asterids</taxon>
        <taxon>campanulids</taxon>
        <taxon>Asterales</taxon>
        <taxon>Asteraceae</taxon>
        <taxon>Asteroideae</taxon>
        <taxon>Heliantheae alliance</taxon>
        <taxon>Heliantheae</taxon>
        <taxon>Helianthus</taxon>
    </lineage>
</organism>
<dbReference type="AlphaFoldDB" id="A0A251T100"/>
<evidence type="ECO:0008006" key="4">
    <source>
        <dbReference type="Google" id="ProtNLM"/>
    </source>
</evidence>
<gene>
    <name evidence="2" type="ORF">HannXRQ_Chr12g0364411</name>
</gene>
<sequence>MGEIPVPDSLAVRDLGFLGFRRGPIGSWLWFTTVVVVGTWWKPVTDRVERHIWRGEK</sequence>
<keyword evidence="1" id="KW-0812">Transmembrane</keyword>
<dbReference type="InParanoid" id="A0A251T100"/>
<reference evidence="3" key="1">
    <citation type="journal article" date="2017" name="Nature">
        <title>The sunflower genome provides insights into oil metabolism, flowering and Asterid evolution.</title>
        <authorList>
            <person name="Badouin H."/>
            <person name="Gouzy J."/>
            <person name="Grassa C.J."/>
            <person name="Murat F."/>
            <person name="Staton S.E."/>
            <person name="Cottret L."/>
            <person name="Lelandais-Briere C."/>
            <person name="Owens G.L."/>
            <person name="Carrere S."/>
            <person name="Mayjonade B."/>
            <person name="Legrand L."/>
            <person name="Gill N."/>
            <person name="Kane N.C."/>
            <person name="Bowers J.E."/>
            <person name="Hubner S."/>
            <person name="Bellec A."/>
            <person name="Berard A."/>
            <person name="Berges H."/>
            <person name="Blanchet N."/>
            <person name="Boniface M.C."/>
            <person name="Brunel D."/>
            <person name="Catrice O."/>
            <person name="Chaidir N."/>
            <person name="Claudel C."/>
            <person name="Donnadieu C."/>
            <person name="Faraut T."/>
            <person name="Fievet G."/>
            <person name="Helmstetter N."/>
            <person name="King M."/>
            <person name="Knapp S.J."/>
            <person name="Lai Z."/>
            <person name="Le Paslier M.C."/>
            <person name="Lippi Y."/>
            <person name="Lorenzon L."/>
            <person name="Mandel J.R."/>
            <person name="Marage G."/>
            <person name="Marchand G."/>
            <person name="Marquand E."/>
            <person name="Bret-Mestries E."/>
            <person name="Morien E."/>
            <person name="Nambeesan S."/>
            <person name="Nguyen T."/>
            <person name="Pegot-Espagnet P."/>
            <person name="Pouilly N."/>
            <person name="Raftis F."/>
            <person name="Sallet E."/>
            <person name="Schiex T."/>
            <person name="Thomas J."/>
            <person name="Vandecasteele C."/>
            <person name="Vares D."/>
            <person name="Vear F."/>
            <person name="Vautrin S."/>
            <person name="Crespi M."/>
            <person name="Mangin B."/>
            <person name="Burke J.M."/>
            <person name="Salse J."/>
            <person name="Munos S."/>
            <person name="Vincourt P."/>
            <person name="Rieseberg L.H."/>
            <person name="Langlade N.B."/>
        </authorList>
    </citation>
    <scope>NUCLEOTIDE SEQUENCE [LARGE SCALE GENOMIC DNA]</scope>
    <source>
        <strain evidence="3">cv. SF193</strain>
    </source>
</reference>
<proteinExistence type="predicted"/>
<accession>A0A251T100</accession>
<evidence type="ECO:0000256" key="1">
    <source>
        <dbReference type="SAM" id="Phobius"/>
    </source>
</evidence>
<evidence type="ECO:0000313" key="3">
    <source>
        <dbReference type="Proteomes" id="UP000215914"/>
    </source>
</evidence>
<name>A0A251T100_HELAN</name>
<dbReference type="EMBL" id="CM007901">
    <property type="protein sequence ID" value="OTG04624.1"/>
    <property type="molecule type" value="Genomic_DNA"/>
</dbReference>
<keyword evidence="1" id="KW-0472">Membrane</keyword>
<feature type="transmembrane region" description="Helical" evidence="1">
    <location>
        <begin position="25"/>
        <end position="44"/>
    </location>
</feature>